<dbReference type="AlphaFoldDB" id="A0A069D263"/>
<dbReference type="EMBL" id="BAJS01000006">
    <property type="protein sequence ID" value="GAK36381.1"/>
    <property type="molecule type" value="Genomic_DNA"/>
</dbReference>
<feature type="signal peptide" evidence="2">
    <location>
        <begin position="1"/>
        <end position="16"/>
    </location>
</feature>
<evidence type="ECO:0000256" key="2">
    <source>
        <dbReference type="SAM" id="SignalP"/>
    </source>
</evidence>
<accession>A0A069D263</accession>
<dbReference type="STRING" id="1121097.GCA_000428125_00728"/>
<dbReference type="InterPro" id="IPR013320">
    <property type="entry name" value="ConA-like_dom_sf"/>
</dbReference>
<evidence type="ECO:0000313" key="4">
    <source>
        <dbReference type="EMBL" id="GAK36381.1"/>
    </source>
</evidence>
<proteinExistence type="inferred from homology"/>
<keyword evidence="5" id="KW-1185">Reference proteome</keyword>
<dbReference type="eggNOG" id="COG2273">
    <property type="taxonomic scope" value="Bacteria"/>
</dbReference>
<organism evidence="4 5">
    <name type="scientific">Bacteroides graminisolvens DSM 19988 = JCM 15093</name>
    <dbReference type="NCBI Taxonomy" id="1121097"/>
    <lineage>
        <taxon>Bacteria</taxon>
        <taxon>Pseudomonadati</taxon>
        <taxon>Bacteroidota</taxon>
        <taxon>Bacteroidia</taxon>
        <taxon>Bacteroidales</taxon>
        <taxon>Bacteroidaceae</taxon>
        <taxon>Bacteroides</taxon>
    </lineage>
</organism>
<dbReference type="PANTHER" id="PTHR10963">
    <property type="entry name" value="GLYCOSYL HYDROLASE-RELATED"/>
    <property type="match status" value="1"/>
</dbReference>
<dbReference type="GO" id="GO:0005975">
    <property type="term" value="P:carbohydrate metabolic process"/>
    <property type="evidence" value="ECO:0007669"/>
    <property type="project" value="InterPro"/>
</dbReference>
<name>A0A069D263_9BACE</name>
<feature type="domain" description="GH16" evidence="3">
    <location>
        <begin position="20"/>
        <end position="273"/>
    </location>
</feature>
<evidence type="ECO:0000313" key="5">
    <source>
        <dbReference type="Proteomes" id="UP000027601"/>
    </source>
</evidence>
<comment type="caution">
    <text evidence="4">The sequence shown here is derived from an EMBL/GenBank/DDBJ whole genome shotgun (WGS) entry which is preliminary data.</text>
</comment>
<reference evidence="4 5" key="1">
    <citation type="journal article" date="2015" name="Microbes Environ.">
        <title>Distribution and evolution of nitrogen fixation genes in the phylum bacteroidetes.</title>
        <authorList>
            <person name="Inoue J."/>
            <person name="Oshima K."/>
            <person name="Suda W."/>
            <person name="Sakamoto M."/>
            <person name="Iino T."/>
            <person name="Noda S."/>
            <person name="Hongoh Y."/>
            <person name="Hattori M."/>
            <person name="Ohkuma M."/>
        </authorList>
    </citation>
    <scope>NUCLEOTIDE SEQUENCE [LARGE SCALE GENOMIC DNA]</scope>
    <source>
        <strain evidence="4 5">JCM 15093</strain>
    </source>
</reference>
<dbReference type="PROSITE" id="PS51762">
    <property type="entry name" value="GH16_2"/>
    <property type="match status" value="1"/>
</dbReference>
<evidence type="ECO:0000256" key="1">
    <source>
        <dbReference type="ARBA" id="ARBA00006865"/>
    </source>
</evidence>
<dbReference type="Proteomes" id="UP000027601">
    <property type="component" value="Unassembled WGS sequence"/>
</dbReference>
<dbReference type="Pfam" id="PF00722">
    <property type="entry name" value="Glyco_hydro_16"/>
    <property type="match status" value="1"/>
</dbReference>
<dbReference type="SUPFAM" id="SSF49899">
    <property type="entry name" value="Concanavalin A-like lectins/glucanases"/>
    <property type="match status" value="1"/>
</dbReference>
<dbReference type="InterPro" id="IPR000757">
    <property type="entry name" value="Beta-glucanase-like"/>
</dbReference>
<comment type="similarity">
    <text evidence="1">Belongs to the glycosyl hydrolase 16 family.</text>
</comment>
<sequence>MILCLLALGAVAVSCADKKPAYQTITTPTGTWELVWDEEFDYEGLPDSTKWSYDTKGNATGWGNNEAQYYTEADKSNAWVSNGILTITALKKQMEGKEFTSARLITKGKGDWLYGRFEIRAKLPTGLGTWPAIWMLPTDWKYGGWPASGEIDIMENVGYDPDTIIASAHTQTYNHVIGTQKNARIACPDSYKNFHTYTLEWEADEYRAYIDDIHYFTFKNEKASYKEWPFDKRFHLLLNLAIGGNWGGARGVDETLLPHRFEIDYVRVYTKKQ</sequence>
<keyword evidence="2" id="KW-0732">Signal</keyword>
<feature type="chain" id="PRO_5001659826" evidence="2">
    <location>
        <begin position="17"/>
        <end position="273"/>
    </location>
</feature>
<dbReference type="GO" id="GO:0004553">
    <property type="term" value="F:hydrolase activity, hydrolyzing O-glycosyl compounds"/>
    <property type="evidence" value="ECO:0007669"/>
    <property type="project" value="InterPro"/>
</dbReference>
<evidence type="ECO:0000259" key="3">
    <source>
        <dbReference type="PROSITE" id="PS51762"/>
    </source>
</evidence>
<protein>
    <submittedName>
        <fullName evidence="4">Beta-glucanase</fullName>
    </submittedName>
</protein>
<dbReference type="CDD" id="cd08023">
    <property type="entry name" value="GH16_laminarinase_like"/>
    <property type="match status" value="1"/>
</dbReference>
<gene>
    <name evidence="4" type="ORF">JCM15093_1539</name>
</gene>
<dbReference type="Gene3D" id="2.60.120.200">
    <property type="match status" value="1"/>
</dbReference>
<dbReference type="PANTHER" id="PTHR10963:SF55">
    <property type="entry name" value="GLYCOSIDE HYDROLASE FAMILY 16 PROTEIN"/>
    <property type="match status" value="1"/>
</dbReference>
<dbReference type="InterPro" id="IPR050546">
    <property type="entry name" value="Glycosyl_Hydrlase_16"/>
</dbReference>